<protein>
    <submittedName>
        <fullName evidence="2">Uncharacterized protein</fullName>
    </submittedName>
</protein>
<gene>
    <name evidence="2" type="ORF">F2Q69_00002374</name>
</gene>
<feature type="region of interest" description="Disordered" evidence="1">
    <location>
        <begin position="40"/>
        <end position="88"/>
    </location>
</feature>
<evidence type="ECO:0000313" key="3">
    <source>
        <dbReference type="Proteomes" id="UP000712600"/>
    </source>
</evidence>
<name>A0A8S9NX37_BRACR</name>
<dbReference type="Proteomes" id="UP000712600">
    <property type="component" value="Unassembled WGS sequence"/>
</dbReference>
<sequence length="144" mass="15507">MESGTFRYTFDTLRHVTNPHGIRVPSSVFLLSGGLHNESTQKVAGAPGVEADSDEELADADEEEASDSLSKLNVNEPGAGGEDDADMHKHHEGLLTYLGLKVRTRQSRETSCVSTAATCAICIQQLRSCKKAYGSKDSLQIALQ</sequence>
<evidence type="ECO:0000256" key="1">
    <source>
        <dbReference type="SAM" id="MobiDB-lite"/>
    </source>
</evidence>
<dbReference type="EMBL" id="QGKX02001521">
    <property type="protein sequence ID" value="KAF3505942.1"/>
    <property type="molecule type" value="Genomic_DNA"/>
</dbReference>
<proteinExistence type="predicted"/>
<dbReference type="AlphaFoldDB" id="A0A8S9NX37"/>
<evidence type="ECO:0000313" key="2">
    <source>
        <dbReference type="EMBL" id="KAF3505942.1"/>
    </source>
</evidence>
<reference evidence="2" key="1">
    <citation type="submission" date="2019-12" db="EMBL/GenBank/DDBJ databases">
        <title>Genome sequencing and annotation of Brassica cretica.</title>
        <authorList>
            <person name="Studholme D.J."/>
            <person name="Sarris P."/>
        </authorList>
    </citation>
    <scope>NUCLEOTIDE SEQUENCE</scope>
    <source>
        <strain evidence="2">PFS-109/04</strain>
        <tissue evidence="2">Leaf</tissue>
    </source>
</reference>
<organism evidence="2 3">
    <name type="scientific">Brassica cretica</name>
    <name type="common">Mustard</name>
    <dbReference type="NCBI Taxonomy" id="69181"/>
    <lineage>
        <taxon>Eukaryota</taxon>
        <taxon>Viridiplantae</taxon>
        <taxon>Streptophyta</taxon>
        <taxon>Embryophyta</taxon>
        <taxon>Tracheophyta</taxon>
        <taxon>Spermatophyta</taxon>
        <taxon>Magnoliopsida</taxon>
        <taxon>eudicotyledons</taxon>
        <taxon>Gunneridae</taxon>
        <taxon>Pentapetalae</taxon>
        <taxon>rosids</taxon>
        <taxon>malvids</taxon>
        <taxon>Brassicales</taxon>
        <taxon>Brassicaceae</taxon>
        <taxon>Brassiceae</taxon>
        <taxon>Brassica</taxon>
    </lineage>
</organism>
<feature type="compositionally biased region" description="Acidic residues" evidence="1">
    <location>
        <begin position="51"/>
        <end position="66"/>
    </location>
</feature>
<accession>A0A8S9NX37</accession>
<comment type="caution">
    <text evidence="2">The sequence shown here is derived from an EMBL/GenBank/DDBJ whole genome shotgun (WGS) entry which is preliminary data.</text>
</comment>